<dbReference type="EMBL" id="ML213515">
    <property type="protein sequence ID" value="TFK49812.1"/>
    <property type="molecule type" value="Genomic_DNA"/>
</dbReference>
<accession>A0A5C3MY40</accession>
<feature type="region of interest" description="Disordered" evidence="1">
    <location>
        <begin position="1"/>
        <end position="29"/>
    </location>
</feature>
<proteinExistence type="predicted"/>
<gene>
    <name evidence="2" type="ORF">OE88DRAFT_387812</name>
</gene>
<dbReference type="Proteomes" id="UP000305948">
    <property type="component" value="Unassembled WGS sequence"/>
</dbReference>
<keyword evidence="3" id="KW-1185">Reference proteome</keyword>
<organism evidence="2 3">
    <name type="scientific">Heliocybe sulcata</name>
    <dbReference type="NCBI Taxonomy" id="5364"/>
    <lineage>
        <taxon>Eukaryota</taxon>
        <taxon>Fungi</taxon>
        <taxon>Dikarya</taxon>
        <taxon>Basidiomycota</taxon>
        <taxon>Agaricomycotina</taxon>
        <taxon>Agaricomycetes</taxon>
        <taxon>Gloeophyllales</taxon>
        <taxon>Gloeophyllaceae</taxon>
        <taxon>Heliocybe</taxon>
    </lineage>
</organism>
<sequence length="285" mass="32297">MSSSQSLRPQYPVTGQRATAKASEGGRGIIGQHSRRSHLRVLEKRLESPHTIIPDDFRNLVADLRAVVSLYLQDQENFVIDEAYLHLEFPSVADLSRPIELGIASYRQFGACYNKHRHPKPSPSDYALHWASQGVPSLLCGRPPDRHGPPLSTLHDVFREFIVRVGSPLPLGCPRAIQAQRAAVSLCRWMGESFVDQTSRSTKFDDCVRGLFPEWRNQRQLKPPDEVCTGYVDRTLESVDGRIFVFREDRRDIGQDRRRGRWFSGILGMRARPYLDCVGCSLGRG</sequence>
<evidence type="ECO:0000256" key="1">
    <source>
        <dbReference type="SAM" id="MobiDB-lite"/>
    </source>
</evidence>
<evidence type="ECO:0000313" key="3">
    <source>
        <dbReference type="Proteomes" id="UP000305948"/>
    </source>
</evidence>
<dbReference type="OrthoDB" id="3254305at2759"/>
<reference evidence="2 3" key="1">
    <citation type="journal article" date="2019" name="Nat. Ecol. Evol.">
        <title>Megaphylogeny resolves global patterns of mushroom evolution.</title>
        <authorList>
            <person name="Varga T."/>
            <person name="Krizsan K."/>
            <person name="Foldi C."/>
            <person name="Dima B."/>
            <person name="Sanchez-Garcia M."/>
            <person name="Sanchez-Ramirez S."/>
            <person name="Szollosi G.J."/>
            <person name="Szarkandi J.G."/>
            <person name="Papp V."/>
            <person name="Albert L."/>
            <person name="Andreopoulos W."/>
            <person name="Angelini C."/>
            <person name="Antonin V."/>
            <person name="Barry K.W."/>
            <person name="Bougher N.L."/>
            <person name="Buchanan P."/>
            <person name="Buyck B."/>
            <person name="Bense V."/>
            <person name="Catcheside P."/>
            <person name="Chovatia M."/>
            <person name="Cooper J."/>
            <person name="Damon W."/>
            <person name="Desjardin D."/>
            <person name="Finy P."/>
            <person name="Geml J."/>
            <person name="Haridas S."/>
            <person name="Hughes K."/>
            <person name="Justo A."/>
            <person name="Karasinski D."/>
            <person name="Kautmanova I."/>
            <person name="Kiss B."/>
            <person name="Kocsube S."/>
            <person name="Kotiranta H."/>
            <person name="LaButti K.M."/>
            <person name="Lechner B.E."/>
            <person name="Liimatainen K."/>
            <person name="Lipzen A."/>
            <person name="Lukacs Z."/>
            <person name="Mihaltcheva S."/>
            <person name="Morgado L.N."/>
            <person name="Niskanen T."/>
            <person name="Noordeloos M.E."/>
            <person name="Ohm R.A."/>
            <person name="Ortiz-Santana B."/>
            <person name="Ovrebo C."/>
            <person name="Racz N."/>
            <person name="Riley R."/>
            <person name="Savchenko A."/>
            <person name="Shiryaev A."/>
            <person name="Soop K."/>
            <person name="Spirin V."/>
            <person name="Szebenyi C."/>
            <person name="Tomsovsky M."/>
            <person name="Tulloss R.E."/>
            <person name="Uehling J."/>
            <person name="Grigoriev I.V."/>
            <person name="Vagvolgyi C."/>
            <person name="Papp T."/>
            <person name="Martin F.M."/>
            <person name="Miettinen O."/>
            <person name="Hibbett D.S."/>
            <person name="Nagy L.G."/>
        </authorList>
    </citation>
    <scope>NUCLEOTIDE SEQUENCE [LARGE SCALE GENOMIC DNA]</scope>
    <source>
        <strain evidence="2 3">OMC1185</strain>
    </source>
</reference>
<protein>
    <submittedName>
        <fullName evidence="2">Uncharacterized protein</fullName>
    </submittedName>
</protein>
<name>A0A5C3MY40_9AGAM</name>
<dbReference type="AlphaFoldDB" id="A0A5C3MY40"/>
<evidence type="ECO:0000313" key="2">
    <source>
        <dbReference type="EMBL" id="TFK49812.1"/>
    </source>
</evidence>